<accession>A0A6S6W2K9</accession>
<proteinExistence type="predicted"/>
<reference evidence="1" key="1">
    <citation type="submission" date="2021-02" db="EMBL/GenBank/DDBJ databases">
        <authorList>
            <person name="Syme A R."/>
            <person name="Syme A R."/>
            <person name="Moolhuijzen P."/>
        </authorList>
    </citation>
    <scope>NUCLEOTIDE SEQUENCE</scope>
    <source>
        <strain evidence="1">W1-1</strain>
    </source>
</reference>
<evidence type="ECO:0000313" key="1">
    <source>
        <dbReference type="EMBL" id="CAE7175190.1"/>
    </source>
</evidence>
<dbReference type="EMBL" id="HG992981">
    <property type="protein sequence ID" value="CAE7175190.1"/>
    <property type="molecule type" value="Genomic_DNA"/>
</dbReference>
<organism evidence="1 2">
    <name type="scientific">Pyrenophora teres f. teres</name>
    <dbReference type="NCBI Taxonomy" id="97479"/>
    <lineage>
        <taxon>Eukaryota</taxon>
        <taxon>Fungi</taxon>
        <taxon>Dikarya</taxon>
        <taxon>Ascomycota</taxon>
        <taxon>Pezizomycotina</taxon>
        <taxon>Dothideomycetes</taxon>
        <taxon>Pleosporomycetidae</taxon>
        <taxon>Pleosporales</taxon>
        <taxon>Pleosporineae</taxon>
        <taxon>Pleosporaceae</taxon>
        <taxon>Pyrenophora</taxon>
    </lineage>
</organism>
<dbReference type="Proteomes" id="UP000472372">
    <property type="component" value="Chromosome 5"/>
</dbReference>
<name>A0A6S6W2K9_9PLEO</name>
<dbReference type="AlphaFoldDB" id="A0A6S6W2K9"/>
<protein>
    <submittedName>
        <fullName evidence="1">Uncharacterized protein</fullName>
    </submittedName>
</protein>
<sequence length="247" mass="28333">MDKQATTPTTSAFELEEILNLLRICFATATATANFQAYGDTVFEKIVYDSTVIRRFWRASDNPPHQAIDPDDLLRRQFSQSLMCDHFALCMSYVLGDILRQHGFQATTRWVIFDPNPRLVFVYKDAGIVCPKHSVMEITLNDGRVLYFDGTGEQFGWSSSSWLLGRSEFLRQHVRNQNPQFAPEIVGEQWEFVREFALDGGFMSRIIPALWAMLMDLDWGTLEKMSPCKRARYVSAMATELRKGHNG</sequence>
<gene>
    <name evidence="1" type="ORF">PTTW11_05764</name>
</gene>
<evidence type="ECO:0000313" key="2">
    <source>
        <dbReference type="Proteomes" id="UP000472372"/>
    </source>
</evidence>